<reference evidence="2 3" key="1">
    <citation type="submission" date="2020-01" db="EMBL/GenBank/DDBJ databases">
        <authorList>
            <consortium name="DOE Joint Genome Institute"/>
            <person name="Haridas S."/>
            <person name="Albert R."/>
            <person name="Binder M."/>
            <person name="Bloem J."/>
            <person name="Labutti K."/>
            <person name="Salamov A."/>
            <person name="Andreopoulos B."/>
            <person name="Baker S.E."/>
            <person name="Barry K."/>
            <person name="Bills G."/>
            <person name="Bluhm B.H."/>
            <person name="Cannon C."/>
            <person name="Castanera R."/>
            <person name="Culley D.E."/>
            <person name="Daum C."/>
            <person name="Ezra D."/>
            <person name="Gonzalez J.B."/>
            <person name="Henrissat B."/>
            <person name="Kuo A."/>
            <person name="Liang C."/>
            <person name="Lipzen A."/>
            <person name="Lutzoni F."/>
            <person name="Magnuson J."/>
            <person name="Mondo S."/>
            <person name="Nolan M."/>
            <person name="Ohm R."/>
            <person name="Pangilinan J."/>
            <person name="Park H.-J.H."/>
            <person name="Ramirez L."/>
            <person name="Alfaro M."/>
            <person name="Sun H."/>
            <person name="Tritt A."/>
            <person name="Yoshinaga Y."/>
            <person name="Zwiers L.-H.L."/>
            <person name="Turgeon B.G."/>
            <person name="Goodwin S.B."/>
            <person name="Spatafora J.W."/>
            <person name="Crous P.W."/>
            <person name="Grigoriev I.V."/>
        </authorList>
    </citation>
    <scope>NUCLEOTIDE SEQUENCE [LARGE SCALE GENOMIC DNA]</scope>
    <source>
        <strain evidence="2 3">CBS 611.86</strain>
    </source>
</reference>
<comment type="caution">
    <text evidence="2">The sequence shown here is derived from an EMBL/GenBank/DDBJ whole genome shotgun (WGS) entry which is preliminary data.</text>
</comment>
<organism evidence="2 3">
    <name type="scientific">Massariosphaeria phaeospora</name>
    <dbReference type="NCBI Taxonomy" id="100035"/>
    <lineage>
        <taxon>Eukaryota</taxon>
        <taxon>Fungi</taxon>
        <taxon>Dikarya</taxon>
        <taxon>Ascomycota</taxon>
        <taxon>Pezizomycotina</taxon>
        <taxon>Dothideomycetes</taxon>
        <taxon>Pleosporomycetidae</taxon>
        <taxon>Pleosporales</taxon>
        <taxon>Pleosporales incertae sedis</taxon>
        <taxon>Massariosphaeria</taxon>
    </lineage>
</organism>
<keyword evidence="3" id="KW-1185">Reference proteome</keyword>
<dbReference type="EMBL" id="JAADJZ010000009">
    <property type="protein sequence ID" value="KAF2872323.1"/>
    <property type="molecule type" value="Genomic_DNA"/>
</dbReference>
<protein>
    <submittedName>
        <fullName evidence="2">Uncharacterized protein</fullName>
    </submittedName>
</protein>
<dbReference type="Proteomes" id="UP000481861">
    <property type="component" value="Unassembled WGS sequence"/>
</dbReference>
<evidence type="ECO:0000313" key="3">
    <source>
        <dbReference type="Proteomes" id="UP000481861"/>
    </source>
</evidence>
<proteinExistence type="predicted"/>
<gene>
    <name evidence="2" type="ORF">BDV95DRAFT_380512</name>
</gene>
<name>A0A7C8MD05_9PLEO</name>
<evidence type="ECO:0000313" key="2">
    <source>
        <dbReference type="EMBL" id="KAF2872323.1"/>
    </source>
</evidence>
<feature type="region of interest" description="Disordered" evidence="1">
    <location>
        <begin position="262"/>
        <end position="283"/>
    </location>
</feature>
<evidence type="ECO:0000256" key="1">
    <source>
        <dbReference type="SAM" id="MobiDB-lite"/>
    </source>
</evidence>
<accession>A0A7C8MD05</accession>
<dbReference type="AlphaFoldDB" id="A0A7C8MD05"/>
<sequence length="283" mass="29978">MRRRGARVALRSCTCALAATMHRPLSPRTVRMRGRAWTGPVADRLEGRCCCCTRRSGGQQRAHAISPGGPGVLLTVTGARGCAATSPSVRPRGGDGRGQIWPPCLMDGGWAGDGGGGRPGRLAAVRPSSAARDGDCKVLSKVQPWGAVVSKAGGGCSFRRWLLGPAGRRGWPGGRSTIGIDVHRTCWQAARWLAARPRTAKRLPRASIATLRCPPPTPTPPPTPAPTGARTYVCFSVGHHRRQAANASAKWLLSGFLMDPTLPGQSHARNRSRRPPSHQPSAP</sequence>